<reference evidence="1 2" key="1">
    <citation type="submission" date="2023-02" db="EMBL/GenBank/DDBJ databases">
        <title>LHISI_Scaffold_Assembly.</title>
        <authorList>
            <person name="Stuart O.P."/>
            <person name="Cleave R."/>
            <person name="Magrath M.J.L."/>
            <person name="Mikheyev A.S."/>
        </authorList>
    </citation>
    <scope>NUCLEOTIDE SEQUENCE [LARGE SCALE GENOMIC DNA]</scope>
    <source>
        <strain evidence="1">Daus_M_001</strain>
        <tissue evidence="1">Leg muscle</tissue>
    </source>
</reference>
<proteinExistence type="predicted"/>
<name>A0ABQ9G2E1_9NEOP</name>
<evidence type="ECO:0000313" key="2">
    <source>
        <dbReference type="Proteomes" id="UP001159363"/>
    </source>
</evidence>
<protein>
    <submittedName>
        <fullName evidence="1">Uncharacterized protein</fullName>
    </submittedName>
</protein>
<keyword evidence="2" id="KW-1185">Reference proteome</keyword>
<gene>
    <name evidence="1" type="ORF">PR048_032508</name>
</gene>
<dbReference type="Proteomes" id="UP001159363">
    <property type="component" value="Chromosome 15"/>
</dbReference>
<organism evidence="1 2">
    <name type="scientific">Dryococelus australis</name>
    <dbReference type="NCBI Taxonomy" id="614101"/>
    <lineage>
        <taxon>Eukaryota</taxon>
        <taxon>Metazoa</taxon>
        <taxon>Ecdysozoa</taxon>
        <taxon>Arthropoda</taxon>
        <taxon>Hexapoda</taxon>
        <taxon>Insecta</taxon>
        <taxon>Pterygota</taxon>
        <taxon>Neoptera</taxon>
        <taxon>Polyneoptera</taxon>
        <taxon>Phasmatodea</taxon>
        <taxon>Verophasmatodea</taxon>
        <taxon>Anareolatae</taxon>
        <taxon>Phasmatidae</taxon>
        <taxon>Eurycanthinae</taxon>
        <taxon>Dryococelus</taxon>
    </lineage>
</organism>
<accession>A0ABQ9G2E1</accession>
<evidence type="ECO:0000313" key="1">
    <source>
        <dbReference type="EMBL" id="KAJ8866647.1"/>
    </source>
</evidence>
<sequence length="1225" mass="134435">MVMRFAYLNLTREVADSIPRGCSKDGFLKVCSAGFLPRASCLLTRALKSPSPSSSSPAMLRCLVWRSLMQLHGSSNTRCGESHSHAMSRRGRAASWDVTRAGQRPVAAEFVARDDHSHGATPGSRLAFCASAPHLVLATEYTEAEWPGSCSRLWDGSRVWLAKGLKSNLRKKSPSPPTYSSTGTLWAAFTHNELITMDVRSLVVNRSSGRRADLGSPLADDWPIMNAVRYRVVSGVVWANRTMLISNTIARTPTESVFLQWWRYRRIINGKTARQFSVLRVETMRELMRMSRSPLALPCTPLCLRRAKFLQPGGHLKATIFHFYMGPPTRRLKCVWRSVFFLTKLFHTMTECRFHDTTHTRTTISKPSNIAKNSLFGLPYVKIASHIVAMRHLMSVPVSPVAFTRFCAMSRQVDGHLKAPVYLALEVRCRVFEIRSHRYTQRDKNTARQVQSLALRGDGGLDVRGSVAFNTLVWTNRTMLGRRASGGLCVRISAAVLEGPVPAVVRRKVVAGSPAGSHGRPPDQGRHRTAGCCCVQAALVLAVVPSTDSPGSARVARRTSPCATSQPVVTCVSRYRLRSLGAICRHRAPPPPAADMRRHGFPPPDPAAIKVRLTFSIISCAGLSTDLAPPTQVKESGRTTCKALTTGSWQTNLQALPPTCRTTFVQLFPFPRRSGPTLAELPKLRIENYLGLEKGELLVALPEGDILGCVMCPCCEFGQRQCDVTSGMHFSRAQIQIRTLSLRILTQPHWYPVPGTFSPTGNNLRKSCSLHFTCGALNEDRAAAQRREAELQVDFSSARLRYCPRISASPTCENLPVEWTPMGTPASKVKKRGGDTGDINTPGLLVWLKYTQRAEKKKKELPKAFPFSQSVESTENQLLVANPPGPREYRECNECLCYMVILATVLSRGSCCRVLAGTFLHRALLCCEAVVAEFSLEHSCTELCFVAGQLLPSSRWNIPAPSSALLRGSCCRVLAGTFLHRALLCRGAVVAEFSLEHSCTELCFVAGQLLPSSRWNIPAPSSALSRGSCCRVLAGTFLHRALLCCGAVVAEFSLEHSCTELCFVAGQLLPSSRWDIPAPSSALSRGSCCRVLAGTFLHRALLCCEAVVAEFSLEHSCTELCFVTGQLLPSSRWNIPAPSSALLRGSCCRVLAGTFLHRALLCHGAVVAESRWNIPAPSSGENCHVSPGHNRSGLPLTARSFIKRRNLSRPPPAHGVNHYQRECNP</sequence>
<comment type="caution">
    <text evidence="1">The sequence shown here is derived from an EMBL/GenBank/DDBJ whole genome shotgun (WGS) entry which is preliminary data.</text>
</comment>
<dbReference type="EMBL" id="JARBHB010000016">
    <property type="protein sequence ID" value="KAJ8866647.1"/>
    <property type="molecule type" value="Genomic_DNA"/>
</dbReference>